<dbReference type="EMBL" id="WJXA01000001">
    <property type="protein sequence ID" value="KAF7152538.1"/>
    <property type="molecule type" value="Genomic_DNA"/>
</dbReference>
<accession>A0A834HGB8</accession>
<reference evidence="7" key="1">
    <citation type="submission" date="2019-11" db="EMBL/GenBank/DDBJ databases">
        <authorList>
            <person name="Liu Y."/>
            <person name="Hou J."/>
            <person name="Li T.-Q."/>
            <person name="Guan C.-H."/>
            <person name="Wu X."/>
            <person name="Wu H.-Z."/>
            <person name="Ling F."/>
            <person name="Zhang R."/>
            <person name="Shi X.-G."/>
            <person name="Ren J.-P."/>
            <person name="Chen E.-F."/>
            <person name="Sun J.-M."/>
        </authorList>
    </citation>
    <scope>NUCLEOTIDE SEQUENCE</scope>
    <source>
        <strain evidence="7">Adult_tree_wgs_1</strain>
        <tissue evidence="7">Leaves</tissue>
    </source>
</reference>
<dbReference type="Proteomes" id="UP000626092">
    <property type="component" value="Unassembled WGS sequence"/>
</dbReference>
<dbReference type="OrthoDB" id="1738322at2759"/>
<dbReference type="Pfam" id="PF03101">
    <property type="entry name" value="FAR1"/>
    <property type="match status" value="1"/>
</dbReference>
<evidence type="ECO:0000256" key="2">
    <source>
        <dbReference type="ARBA" id="ARBA00022771"/>
    </source>
</evidence>
<evidence type="ECO:0000256" key="5">
    <source>
        <dbReference type="SAM" id="MobiDB-lite"/>
    </source>
</evidence>
<evidence type="ECO:0000256" key="3">
    <source>
        <dbReference type="ARBA" id="ARBA00022833"/>
    </source>
</evidence>
<dbReference type="Pfam" id="PF10551">
    <property type="entry name" value="MULE"/>
    <property type="match status" value="1"/>
</dbReference>
<keyword evidence="8" id="KW-1185">Reference proteome</keyword>
<dbReference type="InterPro" id="IPR006564">
    <property type="entry name" value="Znf_PMZ"/>
</dbReference>
<name>A0A834HGB8_RHOSS</name>
<evidence type="ECO:0000259" key="6">
    <source>
        <dbReference type="PROSITE" id="PS50966"/>
    </source>
</evidence>
<dbReference type="InterPro" id="IPR007527">
    <property type="entry name" value="Znf_SWIM"/>
</dbReference>
<feature type="region of interest" description="Disordered" evidence="5">
    <location>
        <begin position="744"/>
        <end position="782"/>
    </location>
</feature>
<keyword evidence="3" id="KW-0862">Zinc</keyword>
<proteinExistence type="predicted"/>
<dbReference type="InterPro" id="IPR018289">
    <property type="entry name" value="MULE_transposase_dom"/>
</dbReference>
<gene>
    <name evidence="7" type="ORF">RHSIM_Rhsim01G0020000</name>
</gene>
<keyword evidence="2 4" id="KW-0863">Zinc-finger</keyword>
<feature type="domain" description="SWIM-type" evidence="6">
    <location>
        <begin position="548"/>
        <end position="584"/>
    </location>
</feature>
<keyword evidence="1" id="KW-0479">Metal-binding</keyword>
<feature type="compositionally biased region" description="Basic and acidic residues" evidence="5">
    <location>
        <begin position="771"/>
        <end position="782"/>
    </location>
</feature>
<protein>
    <recommendedName>
        <fullName evidence="6">SWIM-type domain-containing protein</fullName>
    </recommendedName>
</protein>
<dbReference type="PANTHER" id="PTHR47718">
    <property type="entry name" value="OS01G0519700 PROTEIN"/>
    <property type="match status" value="1"/>
</dbReference>
<evidence type="ECO:0000313" key="7">
    <source>
        <dbReference type="EMBL" id="KAF7152538.1"/>
    </source>
</evidence>
<organism evidence="7 8">
    <name type="scientific">Rhododendron simsii</name>
    <name type="common">Sims's rhododendron</name>
    <dbReference type="NCBI Taxonomy" id="118357"/>
    <lineage>
        <taxon>Eukaryota</taxon>
        <taxon>Viridiplantae</taxon>
        <taxon>Streptophyta</taxon>
        <taxon>Embryophyta</taxon>
        <taxon>Tracheophyta</taxon>
        <taxon>Spermatophyta</taxon>
        <taxon>Magnoliopsida</taxon>
        <taxon>eudicotyledons</taxon>
        <taxon>Gunneridae</taxon>
        <taxon>Pentapetalae</taxon>
        <taxon>asterids</taxon>
        <taxon>Ericales</taxon>
        <taxon>Ericaceae</taxon>
        <taxon>Ericoideae</taxon>
        <taxon>Rhodoreae</taxon>
        <taxon>Rhododendron</taxon>
    </lineage>
</organism>
<dbReference type="GO" id="GO:0008270">
    <property type="term" value="F:zinc ion binding"/>
    <property type="evidence" value="ECO:0007669"/>
    <property type="project" value="UniProtKB-KW"/>
</dbReference>
<dbReference type="AlphaFoldDB" id="A0A834HGB8"/>
<dbReference type="PROSITE" id="PS50966">
    <property type="entry name" value="ZF_SWIM"/>
    <property type="match status" value="1"/>
</dbReference>
<dbReference type="InterPro" id="IPR004330">
    <property type="entry name" value="FAR1_DNA_bnd_dom"/>
</dbReference>
<evidence type="ECO:0000256" key="4">
    <source>
        <dbReference type="PROSITE-ProRule" id="PRU00325"/>
    </source>
</evidence>
<comment type="caution">
    <text evidence="7">The sequence shown here is derived from an EMBL/GenBank/DDBJ whole genome shotgun (WGS) entry which is preliminary data.</text>
</comment>
<dbReference type="Pfam" id="PF04434">
    <property type="entry name" value="SWIM"/>
    <property type="match status" value="1"/>
</dbReference>
<evidence type="ECO:0000256" key="1">
    <source>
        <dbReference type="ARBA" id="ARBA00022723"/>
    </source>
</evidence>
<evidence type="ECO:0000313" key="8">
    <source>
        <dbReference type="Proteomes" id="UP000626092"/>
    </source>
</evidence>
<sequence>MEEHFDLDDFGVEDFQIPNNDVEMLESPSSEMSFATIDEARKYYEDYGRQNGFWIRTRTSSKGQNRSSEVTSMLFVCAKEGKYCARPKNDGVVEGDDKREEDEEVKTKKRFRNCSTVRCDCKAHLRIRYDKWSSKWKVTVFNDTHNHQLVTPSKRNKMRSNRYMPKPIQNLTEVFQKENLEVSKVASIFGGEYMGFDSRDCYNHLRNVRHRELDGGDAQSVLTYFKNKQAQNPQFFYAIQCDESGRAVNFFWVDSRSRMAYQYFGDVVTFDTTYRTNKYDMPFAPFTGVNHHMQSIQFGCALLQDETEVTFIWLFQTWLEAMGGRPPISIITDQDLAMKGAIAQVFPNTRHRLCLWHIKKKFVEKLSQVYYKKSKFKKDVKKCIWLTYKKEDFEERWMALMKENGLEHNEWLQQLYEIRDSWVPVYNRGTFFAGMNTTGRSEGVNSFFDAFVTSTTNLKEFVVKYDQALKRIVKRESDEDFESEHKFRIVKDNEFLLKHAAKVYTRNIFNKFKDEISEALNYKVEEMTNADGFQSFVVKSKINELQKFTVTLDSQTYKGMCECQNFEFVGILCRHILKVFVRLDIDTIPDHFILPRWRQKANKFRIKDSEGLVHDDGKEESEALRLSHMCQESTKLACLAAPSYESYKIYIEAMNDLSEKLLKISSYVPPPINVCHEKDDLHSTERTQVLLLDPNISQTKGRKKDVKGKDATIHSGRLKSGIELGLNKKKRKCNLCKGVGHDKRTCPENPMSKANKALEAEAQSSDSDQEMTAKHLDAKGLL</sequence>
<dbReference type="SMART" id="SM00575">
    <property type="entry name" value="ZnF_PMZ"/>
    <property type="match status" value="1"/>
</dbReference>